<evidence type="ECO:0000313" key="3">
    <source>
        <dbReference type="EMBL" id="GAX78293.1"/>
    </source>
</evidence>
<evidence type="ECO:0000313" key="4">
    <source>
        <dbReference type="Proteomes" id="UP000232323"/>
    </source>
</evidence>
<feature type="transmembrane region" description="Helical" evidence="2">
    <location>
        <begin position="208"/>
        <end position="228"/>
    </location>
</feature>
<feature type="compositionally biased region" description="Low complexity" evidence="1">
    <location>
        <begin position="265"/>
        <end position="294"/>
    </location>
</feature>
<keyword evidence="2" id="KW-1133">Transmembrane helix</keyword>
<dbReference type="OrthoDB" id="548035at2759"/>
<name>A0A250X5F1_9CHLO</name>
<protein>
    <submittedName>
        <fullName evidence="3">Uncharacterized protein</fullName>
    </submittedName>
</protein>
<evidence type="ECO:0000256" key="1">
    <source>
        <dbReference type="SAM" id="MobiDB-lite"/>
    </source>
</evidence>
<dbReference type="Gene3D" id="3.10.50.40">
    <property type="match status" value="1"/>
</dbReference>
<sequence length="650" mass="69356">MRSVLLSAHQNMILWRHTQTGSPAAIKLDKSDHGNKCRVVKSKTARPILKTFAAATYRASGFEAHKPELLFGPPQLLSRRLSVNPLETAASFLDLKFRDLDLCLALRVDRERILSILAILGNGVISAMGLNLVQQLTSGQPAWLMHSLEDSLGPVIMYVPAAALLGAAAAFGLWHVRTWWTANLTLLREVTGTKGPNSSKTSNTFTSALPSLLTATRFILMIAAMRVSTLQPSGWPLFSIALLISSLAPILVVFNTMSSLPGSGSGLTTSLPGSGSGLTSSSSPPDSTPESISSADNEESHGASSSGRSHAAYPQNQKAASLINVIPMLLPLLAADVAAVLCAASSSSLAITAEGVGVTALAAGAALSAALAVIINQKAYQQRMVTWMAVKGDEVEVHVTVKNESGVLIDTSVGKQPLKLVIGQAHSTLIDLQASSVESGSVGNQLEKTEYEEMAGSMSDGQEGVEESSREGSSSSDVSETLFNSTRREQLDGAGVGPMSWQAAQGNNRFRSSLFASLLDQVIPEMVVGERRSVAFHNPMPEEGGFFSPDLVWWQDIEDVEEKFKGEYPLPGEVFWFPLGPGKDENWAPVRVNAINEEFVELDGNVSIEDEEVIVEVELIRLVTAKRDVVVATEAVMKSGDQTVDHKNGG</sequence>
<evidence type="ECO:0000256" key="2">
    <source>
        <dbReference type="SAM" id="Phobius"/>
    </source>
</evidence>
<feature type="transmembrane region" description="Helical" evidence="2">
    <location>
        <begin position="152"/>
        <end position="174"/>
    </location>
</feature>
<feature type="transmembrane region" description="Helical" evidence="2">
    <location>
        <begin position="113"/>
        <end position="132"/>
    </location>
</feature>
<feature type="transmembrane region" description="Helical" evidence="2">
    <location>
        <begin position="356"/>
        <end position="375"/>
    </location>
</feature>
<keyword evidence="4" id="KW-1185">Reference proteome</keyword>
<organism evidence="3 4">
    <name type="scientific">Chlamydomonas eustigma</name>
    <dbReference type="NCBI Taxonomy" id="1157962"/>
    <lineage>
        <taxon>Eukaryota</taxon>
        <taxon>Viridiplantae</taxon>
        <taxon>Chlorophyta</taxon>
        <taxon>core chlorophytes</taxon>
        <taxon>Chlorophyceae</taxon>
        <taxon>CS clade</taxon>
        <taxon>Chlamydomonadales</taxon>
        <taxon>Chlamydomonadaceae</taxon>
        <taxon>Chlamydomonas</taxon>
    </lineage>
</organism>
<feature type="transmembrane region" description="Helical" evidence="2">
    <location>
        <begin position="328"/>
        <end position="350"/>
    </location>
</feature>
<accession>A0A250X5F1</accession>
<reference evidence="3 4" key="1">
    <citation type="submission" date="2017-08" db="EMBL/GenBank/DDBJ databases">
        <title>Acidophilic green algal genome provides insights into adaptation to an acidic environment.</title>
        <authorList>
            <person name="Hirooka S."/>
            <person name="Hirose Y."/>
            <person name="Kanesaki Y."/>
            <person name="Higuchi S."/>
            <person name="Fujiwara T."/>
            <person name="Onuma R."/>
            <person name="Era A."/>
            <person name="Ohbayashi R."/>
            <person name="Uzuka A."/>
            <person name="Nozaki H."/>
            <person name="Yoshikawa H."/>
            <person name="Miyagishima S.Y."/>
        </authorList>
    </citation>
    <scope>NUCLEOTIDE SEQUENCE [LARGE SCALE GENOMIC DNA]</scope>
    <source>
        <strain evidence="3 4">NIES-2499</strain>
    </source>
</reference>
<gene>
    <name evidence="3" type="ORF">CEUSTIGMA_g5735.t1</name>
</gene>
<feature type="region of interest" description="Disordered" evidence="1">
    <location>
        <begin position="453"/>
        <end position="481"/>
    </location>
</feature>
<feature type="region of interest" description="Disordered" evidence="1">
    <location>
        <begin position="265"/>
        <end position="311"/>
    </location>
</feature>
<dbReference type="EMBL" id="BEGY01000031">
    <property type="protein sequence ID" value="GAX78293.1"/>
    <property type="molecule type" value="Genomic_DNA"/>
</dbReference>
<dbReference type="InterPro" id="IPR046357">
    <property type="entry name" value="PPIase_dom_sf"/>
</dbReference>
<dbReference type="AlphaFoldDB" id="A0A250X5F1"/>
<dbReference type="GO" id="GO:0003755">
    <property type="term" value="F:peptidyl-prolyl cis-trans isomerase activity"/>
    <property type="evidence" value="ECO:0007669"/>
    <property type="project" value="InterPro"/>
</dbReference>
<feature type="compositionally biased region" description="Low complexity" evidence="1">
    <location>
        <begin position="471"/>
        <end position="480"/>
    </location>
</feature>
<comment type="caution">
    <text evidence="3">The sequence shown here is derived from an EMBL/GenBank/DDBJ whole genome shotgun (WGS) entry which is preliminary data.</text>
</comment>
<keyword evidence="2" id="KW-0812">Transmembrane</keyword>
<feature type="compositionally biased region" description="Low complexity" evidence="1">
    <location>
        <begin position="302"/>
        <end position="311"/>
    </location>
</feature>
<dbReference type="Proteomes" id="UP000232323">
    <property type="component" value="Unassembled WGS sequence"/>
</dbReference>
<keyword evidence="2" id="KW-0472">Membrane</keyword>
<proteinExistence type="predicted"/>
<feature type="transmembrane region" description="Helical" evidence="2">
    <location>
        <begin position="234"/>
        <end position="254"/>
    </location>
</feature>